<evidence type="ECO:0000313" key="3">
    <source>
        <dbReference type="Proteomes" id="UP000552097"/>
    </source>
</evidence>
<sequence length="79" mass="8453">MIARIGPLRRRVAERPVPPGPLTLAITTRTDDTGAPDLVGFHVDSELLAELDGRYLSTEVATGFTGRAIGMYVTEGTVL</sequence>
<dbReference type="Gene3D" id="2.60.120.200">
    <property type="match status" value="1"/>
</dbReference>
<dbReference type="InterPro" id="IPR041542">
    <property type="entry name" value="GH43_C2"/>
</dbReference>
<accession>A0A7W9HFJ1</accession>
<proteinExistence type="predicted"/>
<dbReference type="Pfam" id="PF17851">
    <property type="entry name" value="GH43_C2"/>
    <property type="match status" value="1"/>
</dbReference>
<name>A0A7W9HFJ1_9PSEU</name>
<protein>
    <recommendedName>
        <fullName evidence="1">Beta-xylosidase C-terminal Concanavalin A-like domain-containing protein</fullName>
    </recommendedName>
</protein>
<evidence type="ECO:0000313" key="2">
    <source>
        <dbReference type="EMBL" id="MBB5801046.1"/>
    </source>
</evidence>
<gene>
    <name evidence="2" type="ORF">F4560_000814</name>
</gene>
<reference evidence="2 3" key="1">
    <citation type="submission" date="2020-08" db="EMBL/GenBank/DDBJ databases">
        <title>Sequencing the genomes of 1000 actinobacteria strains.</title>
        <authorList>
            <person name="Klenk H.-P."/>
        </authorList>
    </citation>
    <scope>NUCLEOTIDE SEQUENCE [LARGE SCALE GENOMIC DNA]</scope>
    <source>
        <strain evidence="2 3">DSM 45486</strain>
    </source>
</reference>
<keyword evidence="3" id="KW-1185">Reference proteome</keyword>
<comment type="caution">
    <text evidence="2">The sequence shown here is derived from an EMBL/GenBank/DDBJ whole genome shotgun (WGS) entry which is preliminary data.</text>
</comment>
<dbReference type="EMBL" id="JACHMO010000001">
    <property type="protein sequence ID" value="MBB5801046.1"/>
    <property type="molecule type" value="Genomic_DNA"/>
</dbReference>
<dbReference type="AlphaFoldDB" id="A0A7W9HFJ1"/>
<dbReference type="RefSeq" id="WP_246477716.1">
    <property type="nucleotide sequence ID" value="NZ_JACHMO010000001.1"/>
</dbReference>
<organism evidence="2 3">
    <name type="scientific">Saccharothrix ecbatanensis</name>
    <dbReference type="NCBI Taxonomy" id="1105145"/>
    <lineage>
        <taxon>Bacteria</taxon>
        <taxon>Bacillati</taxon>
        <taxon>Actinomycetota</taxon>
        <taxon>Actinomycetes</taxon>
        <taxon>Pseudonocardiales</taxon>
        <taxon>Pseudonocardiaceae</taxon>
        <taxon>Saccharothrix</taxon>
    </lineage>
</organism>
<feature type="domain" description="Beta-xylosidase C-terminal Concanavalin A-like" evidence="1">
    <location>
        <begin position="45"/>
        <end position="75"/>
    </location>
</feature>
<dbReference type="Proteomes" id="UP000552097">
    <property type="component" value="Unassembled WGS sequence"/>
</dbReference>
<evidence type="ECO:0000259" key="1">
    <source>
        <dbReference type="Pfam" id="PF17851"/>
    </source>
</evidence>